<dbReference type="Pfam" id="PF16862">
    <property type="entry name" value="Glyco_hydro_79C"/>
    <property type="match status" value="1"/>
</dbReference>
<dbReference type="InterPro" id="IPR017853">
    <property type="entry name" value="GH"/>
</dbReference>
<feature type="chain" id="PRO_5035453503" description="Beta-glucuronidase C-terminal domain-containing protein" evidence="1">
    <location>
        <begin position="23"/>
        <end position="528"/>
    </location>
</feature>
<evidence type="ECO:0000313" key="4">
    <source>
        <dbReference type="Proteomes" id="UP000811619"/>
    </source>
</evidence>
<keyword evidence="1" id="KW-0732">Signal</keyword>
<accession>A0A8K0J5F1</accession>
<dbReference type="SUPFAM" id="SSF51445">
    <property type="entry name" value="(Trans)glycosidases"/>
    <property type="match status" value="1"/>
</dbReference>
<dbReference type="PANTHER" id="PTHR36183:SF2">
    <property type="entry name" value="BETA-GLUCURONIDASE C-TERMINAL DOMAIN-CONTAINING PROTEIN"/>
    <property type="match status" value="1"/>
</dbReference>
<dbReference type="AlphaFoldDB" id="A0A8K0J5F1"/>
<reference evidence="3" key="1">
    <citation type="journal article" date="2020" name="bioRxiv">
        <title>Whole genome comparisons of ergot fungi reveals the divergence and evolution of species within the genus Claviceps are the result of varying mechanisms driving genome evolution and host range expansion.</title>
        <authorList>
            <person name="Wyka S.A."/>
            <person name="Mondo S.J."/>
            <person name="Liu M."/>
            <person name="Dettman J."/>
            <person name="Nalam V."/>
            <person name="Broders K.D."/>
        </authorList>
    </citation>
    <scope>NUCLEOTIDE SEQUENCE</scope>
    <source>
        <strain evidence="3">CCC 489</strain>
    </source>
</reference>
<dbReference type="EMBL" id="SRPY01000623">
    <property type="protein sequence ID" value="KAG5920231.1"/>
    <property type="molecule type" value="Genomic_DNA"/>
</dbReference>
<dbReference type="PANTHER" id="PTHR36183">
    <property type="entry name" value="BETA-GLUCURONIDASE"/>
    <property type="match status" value="1"/>
</dbReference>
<evidence type="ECO:0000259" key="2">
    <source>
        <dbReference type="Pfam" id="PF16862"/>
    </source>
</evidence>
<feature type="domain" description="Beta-glucuronidase C-terminal" evidence="2">
    <location>
        <begin position="405"/>
        <end position="521"/>
    </location>
</feature>
<evidence type="ECO:0000256" key="1">
    <source>
        <dbReference type="SAM" id="SignalP"/>
    </source>
</evidence>
<name>A0A8K0J5F1_9HYPO</name>
<protein>
    <recommendedName>
        <fullName evidence="2">Beta-glucuronidase C-terminal domain-containing protein</fullName>
    </recommendedName>
</protein>
<comment type="caution">
    <text evidence="3">The sequence shown here is derived from an EMBL/GenBank/DDBJ whole genome shotgun (WGS) entry which is preliminary data.</text>
</comment>
<organism evidence="3 4">
    <name type="scientific">Claviceps africana</name>
    <dbReference type="NCBI Taxonomy" id="83212"/>
    <lineage>
        <taxon>Eukaryota</taxon>
        <taxon>Fungi</taxon>
        <taxon>Dikarya</taxon>
        <taxon>Ascomycota</taxon>
        <taxon>Pezizomycotina</taxon>
        <taxon>Sordariomycetes</taxon>
        <taxon>Hypocreomycetidae</taxon>
        <taxon>Hypocreales</taxon>
        <taxon>Clavicipitaceae</taxon>
        <taxon>Claviceps</taxon>
    </lineage>
</organism>
<proteinExistence type="predicted"/>
<dbReference type="InterPro" id="IPR031728">
    <property type="entry name" value="GlcAase_C"/>
</dbReference>
<evidence type="ECO:0000313" key="3">
    <source>
        <dbReference type="EMBL" id="KAG5920231.1"/>
    </source>
</evidence>
<feature type="signal peptide" evidence="1">
    <location>
        <begin position="1"/>
        <end position="22"/>
    </location>
</feature>
<gene>
    <name evidence="3" type="ORF">E4U42_006262</name>
</gene>
<sequence>MAKPISPLLLLAVWFLAAGTTAKNPIDEGPTPPGMLPAFVSLSVESSNFHDWAGTKVFKNDLTKHLVKHLSDAQFAPIAIRVGGKSADLTTFNKHRHTSEVRPCGEDHTDATSLCVGRRFFQGYGAMRRRHTVLSHNFNLATYNSSGRWTLNNTGSIVMCRYLHDETQVVELGNEPDLYSTEHRRLPTYSIANYVEEWRKTRHQLDDFVKEACPEVSAKSFVKYMYPSISSMNSQWDVAEMLKALNKEDAHRIDQVSVHHTMGRALQTSVTLEGLLMNHTAVKESVQQHVEYSKHILANFSAPYVLGQIDVLTGGGAEGMTDTFGAALWAMDFSLAAAASGAIKRLYFHQDFDAASAAWRAVRPICTKAMFYGLFAAGTFLANSSRLAVTEFDVEPTGPSSTVAGYRAYQDGVLARVAILNLKPYDIGAWTHEKKMQPRSRRRFFIDVGVAESRWQLLRLAAPGAHYKDMISFNGRHYSSDVIGMKDGAGAEVPGRNYDEAVWANDRGIVEVLVKDTEAVIMIQPEDV</sequence>
<dbReference type="Proteomes" id="UP000811619">
    <property type="component" value="Unassembled WGS sequence"/>
</dbReference>
<dbReference type="InterPro" id="IPR052974">
    <property type="entry name" value="GH79_Enzymes"/>
</dbReference>
<keyword evidence="4" id="KW-1185">Reference proteome</keyword>
<dbReference type="Gene3D" id="3.20.20.80">
    <property type="entry name" value="Glycosidases"/>
    <property type="match status" value="1"/>
</dbReference>
<dbReference type="OrthoDB" id="2796951at2759"/>